<reference evidence="2 3" key="1">
    <citation type="submission" date="2020-08" db="EMBL/GenBank/DDBJ databases">
        <title>Genome public.</title>
        <authorList>
            <person name="Liu C."/>
            <person name="Sun Q."/>
        </authorList>
    </citation>
    <scope>NUCLEOTIDE SEQUENCE [LARGE SCALE GENOMIC DNA]</scope>
    <source>
        <strain evidence="2 3">NSJ-56</strain>
    </source>
</reference>
<feature type="chain" id="PRO_5045911084" description="DUF4141 domain-containing protein" evidence="1">
    <location>
        <begin position="29"/>
        <end position="235"/>
    </location>
</feature>
<keyword evidence="3" id="KW-1185">Reference proteome</keyword>
<dbReference type="EMBL" id="JACOOH010000005">
    <property type="protein sequence ID" value="MBC5621708.1"/>
    <property type="molecule type" value="Genomic_DNA"/>
</dbReference>
<accession>A0ABR7D199</accession>
<proteinExistence type="predicted"/>
<name>A0ABR7D199_9BACT</name>
<evidence type="ECO:0000313" key="2">
    <source>
        <dbReference type="EMBL" id="MBC5621708.1"/>
    </source>
</evidence>
<feature type="signal peptide" evidence="1">
    <location>
        <begin position="1"/>
        <end position="28"/>
    </location>
</feature>
<evidence type="ECO:0000313" key="3">
    <source>
        <dbReference type="Proteomes" id="UP000646484"/>
    </source>
</evidence>
<protein>
    <recommendedName>
        <fullName evidence="4">DUF4141 domain-containing protein</fullName>
    </recommendedName>
</protein>
<organism evidence="2 3">
    <name type="scientific">Butyricimonas hominis</name>
    <dbReference type="NCBI Taxonomy" id="2763032"/>
    <lineage>
        <taxon>Bacteria</taxon>
        <taxon>Pseudomonadati</taxon>
        <taxon>Bacteroidota</taxon>
        <taxon>Bacteroidia</taxon>
        <taxon>Bacteroidales</taxon>
        <taxon>Odoribacteraceae</taxon>
        <taxon>Butyricimonas</taxon>
    </lineage>
</organism>
<dbReference type="Proteomes" id="UP000646484">
    <property type="component" value="Unassembled WGS sequence"/>
</dbReference>
<keyword evidence="1" id="KW-0732">Signal</keyword>
<evidence type="ECO:0000256" key="1">
    <source>
        <dbReference type="SAM" id="SignalP"/>
    </source>
</evidence>
<dbReference type="RefSeq" id="WP_186976188.1">
    <property type="nucleotide sequence ID" value="NZ_JACOOH010000005.1"/>
</dbReference>
<gene>
    <name evidence="2" type="ORF">H8S64_11425</name>
</gene>
<sequence>MRLRITNQHIIAVLVALLAGLLPQAAKAQIAASNPLEWMALAEGNEVINGQIEKQIKGQTQTALLQNSIAAEFNRIHKWEKQYNSYLKTASGYASSLKACTHLYNDGVRIFITLGKLGKAIRNNPQGIIAGMSMNNLYIETATELVSVFTLLNEAVAKGGNENMLTGAERSKTLWALNDKFSAFNRKLHLLYLSIRYYTLNDLWNNVTAGMLDRNNGEAARMAMSRWRRAAALVR</sequence>
<comment type="caution">
    <text evidence="2">The sequence shown here is derived from an EMBL/GenBank/DDBJ whole genome shotgun (WGS) entry which is preliminary data.</text>
</comment>
<evidence type="ECO:0008006" key="4">
    <source>
        <dbReference type="Google" id="ProtNLM"/>
    </source>
</evidence>